<proteinExistence type="predicted"/>
<comment type="caution">
    <text evidence="1">The sequence shown here is derived from an EMBL/GenBank/DDBJ whole genome shotgun (WGS) entry which is preliminary data.</text>
</comment>
<evidence type="ECO:0008006" key="3">
    <source>
        <dbReference type="Google" id="ProtNLM"/>
    </source>
</evidence>
<organism evidence="1 2">
    <name type="scientific">Emticicia aquatica</name>
    <dbReference type="NCBI Taxonomy" id="1681835"/>
    <lineage>
        <taxon>Bacteria</taxon>
        <taxon>Pseudomonadati</taxon>
        <taxon>Bacteroidota</taxon>
        <taxon>Cytophagia</taxon>
        <taxon>Cytophagales</taxon>
        <taxon>Leadbetterellaceae</taxon>
        <taxon>Emticicia</taxon>
    </lineage>
</organism>
<dbReference type="Pfam" id="PF11848">
    <property type="entry name" value="DUF3368"/>
    <property type="match status" value="1"/>
</dbReference>
<dbReference type="Proteomes" id="UP000837932">
    <property type="component" value="Unassembled WGS sequence"/>
</dbReference>
<dbReference type="SUPFAM" id="SSF88723">
    <property type="entry name" value="PIN domain-like"/>
    <property type="match status" value="1"/>
</dbReference>
<dbReference type="PANTHER" id="PTHR39550">
    <property type="entry name" value="SLL0658 PROTEIN"/>
    <property type="match status" value="1"/>
</dbReference>
<gene>
    <name evidence="1" type="ORF">EMA8858_02309</name>
</gene>
<keyword evidence="2" id="KW-1185">Reference proteome</keyword>
<evidence type="ECO:0000313" key="1">
    <source>
        <dbReference type="EMBL" id="CAH0996179.1"/>
    </source>
</evidence>
<dbReference type="Gene3D" id="3.40.50.1010">
    <property type="entry name" value="5'-nuclease"/>
    <property type="match status" value="1"/>
</dbReference>
<protein>
    <recommendedName>
        <fullName evidence="3">PIN domain-containing protein</fullName>
    </recommendedName>
</protein>
<dbReference type="RefSeq" id="WP_238806746.1">
    <property type="nucleotide sequence ID" value="NZ_CAKLPY010000002.1"/>
</dbReference>
<sequence length="181" mass="21183">MISDTQHVSETKALLKIAVNDANLFIDLCEVELIETFFQLPLEFHTTQLILNELEAEQKKKLTNFIEANHLKVRYLTRDEIDGLDKISVNSRKLSREDLSVYFYAKELKDCMILTGDNRLRKEAQRQGFEVHGILWVFEQLLENQLIEAQSAIELLRNLMNINLWLPMGECEKLIEKWTTS</sequence>
<dbReference type="InterPro" id="IPR021799">
    <property type="entry name" value="PIN-like_prokaryotic"/>
</dbReference>
<dbReference type="InterPro" id="IPR029060">
    <property type="entry name" value="PIN-like_dom_sf"/>
</dbReference>
<dbReference type="PANTHER" id="PTHR39550:SF1">
    <property type="entry name" value="SLL0658 PROTEIN"/>
    <property type="match status" value="1"/>
</dbReference>
<accession>A0ABN8ET23</accession>
<name>A0ABN8ET23_9BACT</name>
<dbReference type="EMBL" id="CAKLPY010000002">
    <property type="protein sequence ID" value="CAH0996179.1"/>
    <property type="molecule type" value="Genomic_DNA"/>
</dbReference>
<reference evidence="1" key="1">
    <citation type="submission" date="2021-12" db="EMBL/GenBank/DDBJ databases">
        <authorList>
            <person name="Rodrigo-Torres L."/>
            <person name="Arahal R. D."/>
            <person name="Lucena T."/>
        </authorList>
    </citation>
    <scope>NUCLEOTIDE SEQUENCE</scope>
    <source>
        <strain evidence="1">CECT 8858</strain>
    </source>
</reference>
<evidence type="ECO:0000313" key="2">
    <source>
        <dbReference type="Proteomes" id="UP000837932"/>
    </source>
</evidence>